<sequence>MEEDKDCQSISLNMIYGGTSISKDKMRRIIATVTKEALSYSLRDLTSFWYFWARLESMVYSKMQHGKTVENDLMMHEAMTILSFDYSDGGWALFNRGFAEMTKTKGDTILKILTNLGLGRRMHEIVLALNNQLHKLDTPQYSTPLTLLSIGKRLILSRIDGVVPEM</sequence>
<dbReference type="InterPro" id="IPR039299">
    <property type="entry name" value="SEOA"/>
</dbReference>
<dbReference type="InterPro" id="IPR027944">
    <property type="entry name" value="SEO_C"/>
</dbReference>
<dbReference type="PANTHER" id="PTHR33232:SF20">
    <property type="entry name" value="PROTEIN SIEVE ELEMENT OCCLUSION B-LIKE"/>
    <property type="match status" value="1"/>
</dbReference>
<dbReference type="AlphaFoldDB" id="A0AA88UXV1"/>
<evidence type="ECO:0000313" key="3">
    <source>
        <dbReference type="Proteomes" id="UP001188597"/>
    </source>
</evidence>
<proteinExistence type="predicted"/>
<name>A0AA88UXV1_9ASTE</name>
<evidence type="ECO:0000259" key="1">
    <source>
        <dbReference type="Pfam" id="PF14577"/>
    </source>
</evidence>
<dbReference type="GO" id="GO:0010088">
    <property type="term" value="P:phloem development"/>
    <property type="evidence" value="ECO:0007669"/>
    <property type="project" value="InterPro"/>
</dbReference>
<protein>
    <recommendedName>
        <fullName evidence="1">Sieve element occlusion C-terminal domain-containing protein</fullName>
    </recommendedName>
</protein>
<feature type="non-terminal residue" evidence="2">
    <location>
        <position position="1"/>
    </location>
</feature>
<reference evidence="2" key="1">
    <citation type="submission" date="2022-12" db="EMBL/GenBank/DDBJ databases">
        <title>Draft genome assemblies for two species of Escallonia (Escalloniales).</title>
        <authorList>
            <person name="Chanderbali A."/>
            <person name="Dervinis C."/>
            <person name="Anghel I."/>
            <person name="Soltis D."/>
            <person name="Soltis P."/>
            <person name="Zapata F."/>
        </authorList>
    </citation>
    <scope>NUCLEOTIDE SEQUENCE</scope>
    <source>
        <strain evidence="2">UCBG64.0493</strain>
        <tissue evidence="2">Leaf</tissue>
    </source>
</reference>
<dbReference type="Proteomes" id="UP001188597">
    <property type="component" value="Unassembled WGS sequence"/>
</dbReference>
<dbReference type="PANTHER" id="PTHR33232">
    <property type="entry name" value="PROTEIN SIEVE ELEMENT OCCLUSION B-LIKE"/>
    <property type="match status" value="1"/>
</dbReference>
<keyword evidence="3" id="KW-1185">Reference proteome</keyword>
<dbReference type="EMBL" id="JAVXUP010003952">
    <property type="protein sequence ID" value="KAK2997850.1"/>
    <property type="molecule type" value="Genomic_DNA"/>
</dbReference>
<feature type="domain" description="Sieve element occlusion C-terminal" evidence="1">
    <location>
        <begin position="8"/>
        <end position="144"/>
    </location>
</feature>
<gene>
    <name evidence="2" type="ORF">RJ639_026041</name>
</gene>
<dbReference type="Pfam" id="PF14577">
    <property type="entry name" value="SEO_C"/>
    <property type="match status" value="1"/>
</dbReference>
<evidence type="ECO:0000313" key="2">
    <source>
        <dbReference type="EMBL" id="KAK2997850.1"/>
    </source>
</evidence>
<organism evidence="2 3">
    <name type="scientific">Escallonia herrerae</name>
    <dbReference type="NCBI Taxonomy" id="1293975"/>
    <lineage>
        <taxon>Eukaryota</taxon>
        <taxon>Viridiplantae</taxon>
        <taxon>Streptophyta</taxon>
        <taxon>Embryophyta</taxon>
        <taxon>Tracheophyta</taxon>
        <taxon>Spermatophyta</taxon>
        <taxon>Magnoliopsida</taxon>
        <taxon>eudicotyledons</taxon>
        <taxon>Gunneridae</taxon>
        <taxon>Pentapetalae</taxon>
        <taxon>asterids</taxon>
        <taxon>campanulids</taxon>
        <taxon>Escalloniales</taxon>
        <taxon>Escalloniaceae</taxon>
        <taxon>Escallonia</taxon>
    </lineage>
</organism>
<accession>A0AA88UXV1</accession>
<comment type="caution">
    <text evidence="2">The sequence shown here is derived from an EMBL/GenBank/DDBJ whole genome shotgun (WGS) entry which is preliminary data.</text>
</comment>